<dbReference type="Proteomes" id="UP000492821">
    <property type="component" value="Unassembled WGS sequence"/>
</dbReference>
<evidence type="ECO:0000313" key="4">
    <source>
        <dbReference type="WBParaSite" id="Pan_g17785.t1"/>
    </source>
</evidence>
<organism evidence="3 4">
    <name type="scientific">Panagrellus redivivus</name>
    <name type="common">Microworm</name>
    <dbReference type="NCBI Taxonomy" id="6233"/>
    <lineage>
        <taxon>Eukaryota</taxon>
        <taxon>Metazoa</taxon>
        <taxon>Ecdysozoa</taxon>
        <taxon>Nematoda</taxon>
        <taxon>Chromadorea</taxon>
        <taxon>Rhabditida</taxon>
        <taxon>Tylenchina</taxon>
        <taxon>Panagrolaimomorpha</taxon>
        <taxon>Panagrolaimoidea</taxon>
        <taxon>Panagrolaimidae</taxon>
        <taxon>Panagrellus</taxon>
    </lineage>
</organism>
<feature type="chain" id="PRO_5028849091" evidence="2">
    <location>
        <begin position="20"/>
        <end position="89"/>
    </location>
</feature>
<keyword evidence="1" id="KW-1133">Transmembrane helix</keyword>
<feature type="transmembrane region" description="Helical" evidence="1">
    <location>
        <begin position="50"/>
        <end position="76"/>
    </location>
</feature>
<reference evidence="4" key="2">
    <citation type="submission" date="2020-10" db="UniProtKB">
        <authorList>
            <consortium name="WormBaseParasite"/>
        </authorList>
    </citation>
    <scope>IDENTIFICATION</scope>
</reference>
<keyword evidence="3" id="KW-1185">Reference proteome</keyword>
<keyword evidence="1" id="KW-0812">Transmembrane</keyword>
<keyword evidence="1" id="KW-0472">Membrane</keyword>
<feature type="signal peptide" evidence="2">
    <location>
        <begin position="1"/>
        <end position="19"/>
    </location>
</feature>
<sequence>MAVPLTLLICFDLVFRALTQTDDTTSNATEAGTAAPTDTAVTFTVFGNPYVFYGIYVISALVIFGTLFLPVIICLLQICNKDIPVPTEK</sequence>
<name>A0A7E4V8A6_PANRE</name>
<evidence type="ECO:0000256" key="1">
    <source>
        <dbReference type="SAM" id="Phobius"/>
    </source>
</evidence>
<proteinExistence type="predicted"/>
<dbReference type="WBParaSite" id="Pan_g17785.t1">
    <property type="protein sequence ID" value="Pan_g17785.t1"/>
    <property type="gene ID" value="Pan_g17785"/>
</dbReference>
<dbReference type="AlphaFoldDB" id="A0A7E4V8A6"/>
<evidence type="ECO:0000313" key="3">
    <source>
        <dbReference type="Proteomes" id="UP000492821"/>
    </source>
</evidence>
<protein>
    <submittedName>
        <fullName evidence="4">G_PROTEIN_RECEP_F1_2 domain-containing protein</fullName>
    </submittedName>
</protein>
<reference evidence="3" key="1">
    <citation type="journal article" date="2013" name="Genetics">
        <title>The draft genome and transcriptome of Panagrellus redivivus are shaped by the harsh demands of a free-living lifestyle.</title>
        <authorList>
            <person name="Srinivasan J."/>
            <person name="Dillman A.R."/>
            <person name="Macchietto M.G."/>
            <person name="Heikkinen L."/>
            <person name="Lakso M."/>
            <person name="Fracchia K.M."/>
            <person name="Antoshechkin I."/>
            <person name="Mortazavi A."/>
            <person name="Wong G."/>
            <person name="Sternberg P.W."/>
        </authorList>
    </citation>
    <scope>NUCLEOTIDE SEQUENCE [LARGE SCALE GENOMIC DNA]</scope>
    <source>
        <strain evidence="3">MT8872</strain>
    </source>
</reference>
<evidence type="ECO:0000256" key="2">
    <source>
        <dbReference type="SAM" id="SignalP"/>
    </source>
</evidence>
<keyword evidence="2" id="KW-0732">Signal</keyword>
<accession>A0A7E4V8A6</accession>